<name>A0AAD1PY36_PLAAG</name>
<dbReference type="Proteomes" id="UP001153761">
    <property type="component" value="Chromosome"/>
</dbReference>
<evidence type="ECO:0000313" key="1">
    <source>
        <dbReference type="EMBL" id="CAD5910672.1"/>
    </source>
</evidence>
<reference evidence="1" key="1">
    <citation type="submission" date="2020-09" db="EMBL/GenBank/DDBJ databases">
        <authorList>
            <person name="Blom J."/>
        </authorList>
    </citation>
    <scope>NUCLEOTIDE SEQUENCE</scope>
    <source>
        <strain evidence="1">No.66</strain>
    </source>
</reference>
<sequence>MFQDLRKFGDVTLYVVGVIHELPLQSGLNLKKYDNSNRTAIDRFVLRIKFYSETVPIIYCCV</sequence>
<accession>A0AAD1PY36</accession>
<dbReference type="EMBL" id="LR882963">
    <property type="protein sequence ID" value="CAD5910672.1"/>
    <property type="molecule type" value="Genomic_DNA"/>
</dbReference>
<evidence type="ECO:0000313" key="2">
    <source>
        <dbReference type="Proteomes" id="UP001153761"/>
    </source>
</evidence>
<proteinExistence type="predicted"/>
<gene>
    <name evidence="1" type="ORF">PANO66_00016</name>
</gene>
<dbReference type="AlphaFoldDB" id="A0AAD1PY36"/>
<organism evidence="1 2">
    <name type="scientific">Planktothrix agardhii</name>
    <name type="common">Oscillatoria agardhii</name>
    <dbReference type="NCBI Taxonomy" id="1160"/>
    <lineage>
        <taxon>Bacteria</taxon>
        <taxon>Bacillati</taxon>
        <taxon>Cyanobacteriota</taxon>
        <taxon>Cyanophyceae</taxon>
        <taxon>Oscillatoriophycideae</taxon>
        <taxon>Oscillatoriales</taxon>
        <taxon>Microcoleaceae</taxon>
        <taxon>Planktothrix</taxon>
    </lineage>
</organism>
<protein>
    <submittedName>
        <fullName evidence="1">Uncharacterized protein</fullName>
    </submittedName>
</protein>